<dbReference type="Proteomes" id="UP000614221">
    <property type="component" value="Unassembled WGS sequence"/>
</dbReference>
<reference evidence="3" key="1">
    <citation type="journal article" date="2014" name="Int. J. Syst. Evol. Microbiol.">
        <title>Complete genome sequence of Corynebacterium casei LMG S-19264T (=DSM 44701T), isolated from a smear-ripened cheese.</title>
        <authorList>
            <consortium name="US DOE Joint Genome Institute (JGI-PGF)"/>
            <person name="Walter F."/>
            <person name="Albersmeier A."/>
            <person name="Kalinowski J."/>
            <person name="Ruckert C."/>
        </authorList>
    </citation>
    <scope>NUCLEOTIDE SEQUENCE</scope>
    <source>
        <strain evidence="3">JCM 19018</strain>
    </source>
</reference>
<dbReference type="InterPro" id="IPR036157">
    <property type="entry name" value="dUTPase-like_sf"/>
</dbReference>
<gene>
    <name evidence="3" type="ORF">GCM10009067_35110</name>
</gene>
<dbReference type="Gene3D" id="2.70.40.10">
    <property type="match status" value="1"/>
</dbReference>
<organism evidence="3 4">
    <name type="scientific">Haloarcula sebkhae</name>
    <dbReference type="NCBI Taxonomy" id="932660"/>
    <lineage>
        <taxon>Archaea</taxon>
        <taxon>Methanobacteriati</taxon>
        <taxon>Methanobacteriota</taxon>
        <taxon>Stenosarchaea group</taxon>
        <taxon>Halobacteria</taxon>
        <taxon>Halobacteriales</taxon>
        <taxon>Haloarculaceae</taxon>
        <taxon>Haloarcula</taxon>
    </lineage>
</organism>
<evidence type="ECO:0000313" key="4">
    <source>
        <dbReference type="Proteomes" id="UP000614221"/>
    </source>
</evidence>
<feature type="coiled-coil region" evidence="1">
    <location>
        <begin position="199"/>
        <end position="226"/>
    </location>
</feature>
<evidence type="ECO:0000256" key="1">
    <source>
        <dbReference type="SAM" id="Coils"/>
    </source>
</evidence>
<keyword evidence="1" id="KW-0175">Coiled coil</keyword>
<dbReference type="AlphaFoldDB" id="A0A830ENM2"/>
<dbReference type="RefSeq" id="WP_004592078.1">
    <property type="nucleotide sequence ID" value="NZ_BMPD01000007.1"/>
</dbReference>
<accession>A0A830ENM2</accession>
<evidence type="ECO:0000256" key="2">
    <source>
        <dbReference type="SAM" id="MobiDB-lite"/>
    </source>
</evidence>
<feature type="region of interest" description="Disordered" evidence="2">
    <location>
        <begin position="129"/>
        <end position="152"/>
    </location>
</feature>
<comment type="caution">
    <text evidence="3">The sequence shown here is derived from an EMBL/GenBank/DDBJ whole genome shotgun (WGS) entry which is preliminary data.</text>
</comment>
<dbReference type="OrthoDB" id="374034at2157"/>
<protein>
    <submittedName>
        <fullName evidence="3">Uncharacterized protein</fullName>
    </submittedName>
</protein>
<evidence type="ECO:0000313" key="3">
    <source>
        <dbReference type="EMBL" id="GGK79756.1"/>
    </source>
</evidence>
<name>A0A830ENM2_9EURY</name>
<proteinExistence type="predicted"/>
<sequence>MNVLSGKELEFYIEKGLVKNAHEDAPFEDIKVPLRYGGITEKRTKTIEGNSTYERTKESTATIRPGETKLFLTKEDVTTREIGKEYPIRIFGRIYPPNSFVRGAQDVGTGPIDTNWQGGEPLRIAISNNKKESRVTEPRDGKKTGNNTGKKDAGIEIQEGDIIAYVIFEYVSVTTTLDEQTLEDGRNLSEPRFREKDVQSAARRDREILLERIEELEEKYAELLNKIE</sequence>
<dbReference type="EMBL" id="BMPD01000007">
    <property type="protein sequence ID" value="GGK79756.1"/>
    <property type="molecule type" value="Genomic_DNA"/>
</dbReference>
<reference evidence="3" key="2">
    <citation type="submission" date="2020-09" db="EMBL/GenBank/DDBJ databases">
        <authorList>
            <person name="Sun Q."/>
            <person name="Ohkuma M."/>
        </authorList>
    </citation>
    <scope>NUCLEOTIDE SEQUENCE</scope>
    <source>
        <strain evidence="3">JCM 19018</strain>
    </source>
</reference>